<evidence type="ECO:0000256" key="5">
    <source>
        <dbReference type="ARBA" id="ARBA00022573"/>
    </source>
</evidence>
<dbReference type="EMBL" id="MZGX01000003">
    <property type="protein sequence ID" value="OPX45729.1"/>
    <property type="molecule type" value="Genomic_DNA"/>
</dbReference>
<accession>A0A1V4SPD1</accession>
<feature type="transmembrane region" description="Helical" evidence="9">
    <location>
        <begin position="206"/>
        <end position="230"/>
    </location>
</feature>
<comment type="function">
    <text evidence="9">Converts cobyric acid to cobinamide by the addition of aminopropanol on the F carboxylic group.</text>
</comment>
<evidence type="ECO:0000256" key="8">
    <source>
        <dbReference type="ARBA" id="ARBA00023136"/>
    </source>
</evidence>
<evidence type="ECO:0000256" key="9">
    <source>
        <dbReference type="HAMAP-Rule" id="MF_00024"/>
    </source>
</evidence>
<dbReference type="HAMAP" id="MF_00024">
    <property type="entry name" value="CobD_CbiB"/>
    <property type="match status" value="1"/>
</dbReference>
<dbReference type="OrthoDB" id="9811967at2"/>
<dbReference type="GO" id="GO:0005886">
    <property type="term" value="C:plasma membrane"/>
    <property type="evidence" value="ECO:0007669"/>
    <property type="project" value="UniProtKB-SubCell"/>
</dbReference>
<comment type="caution">
    <text evidence="10">The sequence shown here is derived from an EMBL/GenBank/DDBJ whole genome shotgun (WGS) entry which is preliminary data.</text>
</comment>
<organism evidence="10 11">
    <name type="scientific">Ruminiclostridium hungatei</name>
    <name type="common">Clostridium hungatei</name>
    <dbReference type="NCBI Taxonomy" id="48256"/>
    <lineage>
        <taxon>Bacteria</taxon>
        <taxon>Bacillati</taxon>
        <taxon>Bacillota</taxon>
        <taxon>Clostridia</taxon>
        <taxon>Eubacteriales</taxon>
        <taxon>Oscillospiraceae</taxon>
        <taxon>Ruminiclostridium</taxon>
    </lineage>
</organism>
<dbReference type="UniPathway" id="UPA00148"/>
<keyword evidence="11" id="KW-1185">Reference proteome</keyword>
<dbReference type="InterPro" id="IPR004485">
    <property type="entry name" value="Cobalamin_biosynth_CobD/CbiB"/>
</dbReference>
<comment type="subcellular location">
    <subcellularLocation>
        <location evidence="1 9">Cell membrane</location>
        <topology evidence="1 9">Multi-pass membrane protein</topology>
    </subcellularLocation>
</comment>
<evidence type="ECO:0000256" key="1">
    <source>
        <dbReference type="ARBA" id="ARBA00004651"/>
    </source>
</evidence>
<feature type="transmembrane region" description="Helical" evidence="9">
    <location>
        <begin position="298"/>
        <end position="317"/>
    </location>
</feature>
<keyword evidence="7 9" id="KW-1133">Transmembrane helix</keyword>
<dbReference type="GO" id="GO:0015420">
    <property type="term" value="F:ABC-type vitamin B12 transporter activity"/>
    <property type="evidence" value="ECO:0007669"/>
    <property type="project" value="UniProtKB-UniRule"/>
</dbReference>
<dbReference type="NCBIfam" id="TIGR00380">
    <property type="entry name" value="cobal_cbiB"/>
    <property type="match status" value="1"/>
</dbReference>
<evidence type="ECO:0000256" key="3">
    <source>
        <dbReference type="ARBA" id="ARBA00006263"/>
    </source>
</evidence>
<dbReference type="AlphaFoldDB" id="A0A1V4SPD1"/>
<dbReference type="PANTHER" id="PTHR34308">
    <property type="entry name" value="COBALAMIN BIOSYNTHESIS PROTEIN CBIB"/>
    <property type="match status" value="1"/>
</dbReference>
<evidence type="ECO:0000313" key="10">
    <source>
        <dbReference type="EMBL" id="OPX45729.1"/>
    </source>
</evidence>
<dbReference type="GO" id="GO:0048472">
    <property type="term" value="F:threonine-phosphate decarboxylase activity"/>
    <property type="evidence" value="ECO:0007669"/>
    <property type="project" value="InterPro"/>
</dbReference>
<dbReference type="PANTHER" id="PTHR34308:SF1">
    <property type="entry name" value="COBALAMIN BIOSYNTHESIS PROTEIN CBIB"/>
    <property type="match status" value="1"/>
</dbReference>
<keyword evidence="8 9" id="KW-0472">Membrane</keyword>
<evidence type="ECO:0000256" key="4">
    <source>
        <dbReference type="ARBA" id="ARBA00022475"/>
    </source>
</evidence>
<proteinExistence type="inferred from homology"/>
<evidence type="ECO:0000313" key="11">
    <source>
        <dbReference type="Proteomes" id="UP000191554"/>
    </source>
</evidence>
<name>A0A1V4SPD1_RUMHU</name>
<comment type="pathway">
    <text evidence="2 9">Cofactor biosynthesis; adenosylcobalamin biosynthesis.</text>
</comment>
<evidence type="ECO:0000256" key="7">
    <source>
        <dbReference type="ARBA" id="ARBA00022989"/>
    </source>
</evidence>
<reference evidence="10 11" key="1">
    <citation type="submission" date="2017-03" db="EMBL/GenBank/DDBJ databases">
        <title>Genome sequence of Clostridium hungatei DSM 14427.</title>
        <authorList>
            <person name="Poehlein A."/>
            <person name="Daniel R."/>
        </authorList>
    </citation>
    <scope>NUCLEOTIDE SEQUENCE [LARGE SCALE GENOMIC DNA]</scope>
    <source>
        <strain evidence="10 11">DSM 14427</strain>
    </source>
</reference>
<keyword evidence="4 9" id="KW-1003">Cell membrane</keyword>
<dbReference type="GO" id="GO:0009236">
    <property type="term" value="P:cobalamin biosynthetic process"/>
    <property type="evidence" value="ECO:0007669"/>
    <property type="project" value="UniProtKB-UniRule"/>
</dbReference>
<sequence length="320" mass="35157">MDILISVVIGFILDLILGDPLWLPHPVRLMGWGIAKGEGLLRRLLPKNPTGEFAGGMILSIIMTGIAFAGPFFILAAAENINKVLELSISSIFCYQILAAKSLKTESMKVYTPLRNGDLTNARKYLSWIVGRDTKDLTEEGITKAAVETVAENTTDGVIAPLIFMIIGGAPAGFLYKAVNTLDSMIGYKNEKYLYFGKFAARLDDILNFIPAVLSAYAMIMASFICRLDWKNAVRIYRRDKRNHSSPNSARTEAVCAGALNVQLAGDAYYFGRLVKKPYIGDGIRNIQIEDIPAAARLMYTTAVIALMVLCASRLIIISF</sequence>
<gene>
    <name evidence="10" type="primary">cbiB</name>
    <name evidence="9" type="synonym">cobD</name>
    <name evidence="10" type="ORF">CLHUN_06660</name>
</gene>
<dbReference type="Proteomes" id="UP000191554">
    <property type="component" value="Unassembled WGS sequence"/>
</dbReference>
<comment type="caution">
    <text evidence="9">Lacks conserved residue(s) required for the propagation of feature annotation.</text>
</comment>
<keyword evidence="5 9" id="KW-0169">Cobalamin biosynthesis</keyword>
<evidence type="ECO:0000256" key="2">
    <source>
        <dbReference type="ARBA" id="ARBA00004953"/>
    </source>
</evidence>
<comment type="similarity">
    <text evidence="3 9">Belongs to the CobD/CbiB family.</text>
</comment>
<feature type="transmembrane region" description="Helical" evidence="9">
    <location>
        <begin position="158"/>
        <end position="176"/>
    </location>
</feature>
<evidence type="ECO:0000256" key="6">
    <source>
        <dbReference type="ARBA" id="ARBA00022692"/>
    </source>
</evidence>
<feature type="transmembrane region" description="Helical" evidence="9">
    <location>
        <begin position="53"/>
        <end position="78"/>
    </location>
</feature>
<dbReference type="RefSeq" id="WP_080063127.1">
    <property type="nucleotide sequence ID" value="NZ_MZGX01000003.1"/>
</dbReference>
<protein>
    <recommendedName>
        <fullName evidence="9">Cobalamin biosynthesis protein CobD</fullName>
    </recommendedName>
</protein>
<dbReference type="Pfam" id="PF03186">
    <property type="entry name" value="CobD_Cbib"/>
    <property type="match status" value="1"/>
</dbReference>
<dbReference type="STRING" id="48256.CLHUN_06660"/>
<keyword evidence="6 9" id="KW-0812">Transmembrane</keyword>